<protein>
    <submittedName>
        <fullName evidence="1">Uncharacterized protein</fullName>
    </submittedName>
</protein>
<dbReference type="EMBL" id="SPHZ02000004">
    <property type="protein sequence ID" value="KAF0921545.1"/>
    <property type="molecule type" value="Genomic_DNA"/>
</dbReference>
<name>A0A6G1E8W0_9ORYZ</name>
<organism evidence="1 2">
    <name type="scientific">Oryza meyeriana var. granulata</name>
    <dbReference type="NCBI Taxonomy" id="110450"/>
    <lineage>
        <taxon>Eukaryota</taxon>
        <taxon>Viridiplantae</taxon>
        <taxon>Streptophyta</taxon>
        <taxon>Embryophyta</taxon>
        <taxon>Tracheophyta</taxon>
        <taxon>Spermatophyta</taxon>
        <taxon>Magnoliopsida</taxon>
        <taxon>Liliopsida</taxon>
        <taxon>Poales</taxon>
        <taxon>Poaceae</taxon>
        <taxon>BOP clade</taxon>
        <taxon>Oryzoideae</taxon>
        <taxon>Oryzeae</taxon>
        <taxon>Oryzinae</taxon>
        <taxon>Oryza</taxon>
        <taxon>Oryza meyeriana</taxon>
    </lineage>
</organism>
<dbReference type="Proteomes" id="UP000479710">
    <property type="component" value="Unassembled WGS sequence"/>
</dbReference>
<evidence type="ECO:0000313" key="1">
    <source>
        <dbReference type="EMBL" id="KAF0921545.1"/>
    </source>
</evidence>
<keyword evidence="2" id="KW-1185">Reference proteome</keyword>
<gene>
    <name evidence="1" type="ORF">E2562_009286</name>
</gene>
<comment type="caution">
    <text evidence="1">The sequence shown here is derived from an EMBL/GenBank/DDBJ whole genome shotgun (WGS) entry which is preliminary data.</text>
</comment>
<evidence type="ECO:0000313" key="2">
    <source>
        <dbReference type="Proteomes" id="UP000479710"/>
    </source>
</evidence>
<reference evidence="1 2" key="1">
    <citation type="submission" date="2019-11" db="EMBL/GenBank/DDBJ databases">
        <title>Whole genome sequence of Oryza granulata.</title>
        <authorList>
            <person name="Li W."/>
        </authorList>
    </citation>
    <scope>NUCLEOTIDE SEQUENCE [LARGE SCALE GENOMIC DNA]</scope>
    <source>
        <strain evidence="2">cv. Menghai</strain>
        <tissue evidence="1">Leaf</tissue>
    </source>
</reference>
<sequence length="131" mass="14315">MAEHDMTPLYALSSSPTTRPPPLVHVHPALLEIEVAPSLASDASAPAFGSGSTLAAALTHDFGGSFHDHHHLYRLRDGDEFHHCSRHRFVYTRASNGFRLGTVRDGAGQHSRLPKDYYMRGSVPSRDGVCP</sequence>
<accession>A0A6G1E8W0</accession>
<proteinExistence type="predicted"/>
<dbReference type="AlphaFoldDB" id="A0A6G1E8W0"/>